<feature type="domain" description="NAD-dependent epimerase/dehydratase" evidence="1">
    <location>
        <begin position="8"/>
        <end position="222"/>
    </location>
</feature>
<sequence>MMADRPTLVVGSSGLLGSSVSTLLGDRALRARVRWSTADAPGDLAAAANALLASVEDAPWRVMWCAGAGVVGTSQEALDREVEEFAGFLEHLTAAAGDQRGTVFLASSAGGLLAGADGPRPFTEATEPAPLAPYGHAKLAMEQVATRILGDAHQRLAIGRIANLYGPGQNLAKMQGLISHLGRTLVSGSPLGVYVPIDTIRDYLYADDCAAMALAFVETAEERDLAHTTKILASGNGVTIGELIGLLRHLTKRKPHVIYAASKLASAQSSDLRLRSMVLPELNAYATTPLPVGVSATVEGILRQFREGELAS</sequence>
<dbReference type="Gene3D" id="3.40.50.720">
    <property type="entry name" value="NAD(P)-binding Rossmann-like Domain"/>
    <property type="match status" value="1"/>
</dbReference>
<proteinExistence type="predicted"/>
<dbReference type="InterPro" id="IPR036291">
    <property type="entry name" value="NAD(P)-bd_dom_sf"/>
</dbReference>
<protein>
    <submittedName>
        <fullName evidence="2">NAD-dependent epimerase/dehydratase family protein</fullName>
    </submittedName>
</protein>
<dbReference type="SUPFAM" id="SSF51735">
    <property type="entry name" value="NAD(P)-binding Rossmann-fold domains"/>
    <property type="match status" value="1"/>
</dbReference>
<keyword evidence="3" id="KW-1185">Reference proteome</keyword>
<dbReference type="PANTHER" id="PTHR43245">
    <property type="entry name" value="BIFUNCTIONAL POLYMYXIN RESISTANCE PROTEIN ARNA"/>
    <property type="match status" value="1"/>
</dbReference>
<reference evidence="2 3" key="1">
    <citation type="submission" date="2019-08" db="EMBL/GenBank/DDBJ databases">
        <title>Dermacoccus abyssi strain HZAU 226, whole genome Nanopore sequencing project.</title>
        <authorList>
            <person name="Guo A."/>
            <person name="Zhang X."/>
            <person name="Ruan Y."/>
            <person name="Liu W."/>
            <person name="Chen Q."/>
            <person name="Gu L."/>
        </authorList>
    </citation>
    <scope>NUCLEOTIDE SEQUENCE [LARGE SCALE GENOMIC DNA]</scope>
    <source>
        <strain evidence="2 3">HZAU 226</strain>
    </source>
</reference>
<name>A0ABX5Z6W8_9MICO</name>
<dbReference type="Proteomes" id="UP000323565">
    <property type="component" value="Chromosome"/>
</dbReference>
<organism evidence="2 3">
    <name type="scientific">Dermacoccus abyssi</name>
    <dbReference type="NCBI Taxonomy" id="322596"/>
    <lineage>
        <taxon>Bacteria</taxon>
        <taxon>Bacillati</taxon>
        <taxon>Actinomycetota</taxon>
        <taxon>Actinomycetes</taxon>
        <taxon>Micrococcales</taxon>
        <taxon>Dermacoccaceae</taxon>
        <taxon>Dermacoccus</taxon>
    </lineage>
</organism>
<dbReference type="EMBL" id="CP043031">
    <property type="protein sequence ID" value="QEH92645.1"/>
    <property type="molecule type" value="Genomic_DNA"/>
</dbReference>
<evidence type="ECO:0000313" key="2">
    <source>
        <dbReference type="EMBL" id="QEH92645.1"/>
    </source>
</evidence>
<dbReference type="Pfam" id="PF01370">
    <property type="entry name" value="Epimerase"/>
    <property type="match status" value="1"/>
</dbReference>
<accession>A0ABX5Z6W8</accession>
<dbReference type="InterPro" id="IPR001509">
    <property type="entry name" value="Epimerase_deHydtase"/>
</dbReference>
<evidence type="ECO:0000313" key="3">
    <source>
        <dbReference type="Proteomes" id="UP000323565"/>
    </source>
</evidence>
<dbReference type="InterPro" id="IPR050177">
    <property type="entry name" value="Lipid_A_modif_metabolic_enz"/>
</dbReference>
<dbReference type="PANTHER" id="PTHR43245:SF13">
    <property type="entry name" value="UDP-D-APIOSE_UDP-D-XYLOSE SYNTHASE 2"/>
    <property type="match status" value="1"/>
</dbReference>
<evidence type="ECO:0000259" key="1">
    <source>
        <dbReference type="Pfam" id="PF01370"/>
    </source>
</evidence>
<gene>
    <name evidence="2" type="ORF">FV141_03145</name>
</gene>